<dbReference type="PANTHER" id="PTHR12993:SF11">
    <property type="entry name" value="N-ACETYLGLUCOSAMINYL-PHOSPHATIDYLINOSITOL DE-N-ACETYLASE"/>
    <property type="match status" value="1"/>
</dbReference>
<dbReference type="Pfam" id="PF02585">
    <property type="entry name" value="PIG-L"/>
    <property type="match status" value="1"/>
</dbReference>
<organism evidence="5">
    <name type="scientific">Streptomyces sp. NBC_00060</name>
    <dbReference type="NCBI Taxonomy" id="2975636"/>
    <lineage>
        <taxon>Bacteria</taxon>
        <taxon>Bacillati</taxon>
        <taxon>Actinomycetota</taxon>
        <taxon>Actinomycetes</taxon>
        <taxon>Kitasatosporales</taxon>
        <taxon>Streptomycetaceae</taxon>
        <taxon>Streptomyces</taxon>
    </lineage>
</organism>
<evidence type="ECO:0000313" key="5">
    <source>
        <dbReference type="EMBL" id="WTU40910.1"/>
    </source>
</evidence>
<dbReference type="PROSITE" id="PS50206">
    <property type="entry name" value="RHODANESE_3"/>
    <property type="match status" value="1"/>
</dbReference>
<sequence>MFGASRYRRPSRRAVLGASAAVGLAAAVGSCSVPSSQRHRSDNPTAAPGQPVSAGRRAVLLQIVAHPDDDLYFMNPDTQHALDGGAKIVSVYLTGGEANGDNRVVSDPSDRIYNKAAYSSARHQGLRQAYASLLGLPVFTPWQKSVLDLRGGHRAEVNTLVHNGRHAELVFLNTAMHTLRGGRMGLPSLWEDRALSLPVVIAEGSPLRAAAPYTYDELVEVVAGLLDTYAPTLVQTLDPDPDLQHSTEKARQHDSEQPGYADHADHTAAASFAWAGMVRYVAQATRDKRGVPGFAVTSYRAYYNRHWPKNLPPAVLAEKASHLKPYGGAPDWRCGNPGGCGDYNVGGKRPLTNWKGWVRSTHYRFPGPRPVVGNEPDGRLAAYGVLGLRAVRWRETAPGSGRFGAADDLGGGPLAPVLGGAALRDGRQLLFGVRFAAIAGRAGANTREVVLLEQGSPGGPFRAWRGLGNPEAGDDRGRRIGSPVAVTAPDGRVHLFVRNADKGVSTRVREADGSWGAWRALGGETVQDGLGATVDAQGRVHVFAPGYDFVHHWTQDAPGEPLAYVARGPRLPLAVDAPTAVGLPEGGVQLLYRTLTDPRKTKGKGLAPADPRLVSVRADGTGRTPPPHDFAGYGPVGALLSPKDGLVVLGKDVKGRVQALVGGERHTRTQGVVPVDAPTLHLTARGPVAVGLGVDGAPWVWALGSAGAPPVRAAG</sequence>
<dbReference type="PROSITE" id="PS51318">
    <property type="entry name" value="TAT"/>
    <property type="match status" value="1"/>
</dbReference>
<dbReference type="Gene3D" id="2.120.10.70">
    <property type="entry name" value="Fucose-specific lectin"/>
    <property type="match status" value="1"/>
</dbReference>
<dbReference type="InterPro" id="IPR024078">
    <property type="entry name" value="LmbE-like_dom_sf"/>
</dbReference>
<dbReference type="InterPro" id="IPR006311">
    <property type="entry name" value="TAT_signal"/>
</dbReference>
<proteinExistence type="predicted"/>
<dbReference type="PROSITE" id="PS51257">
    <property type="entry name" value="PROKAR_LIPOPROTEIN"/>
    <property type="match status" value="1"/>
</dbReference>
<protein>
    <submittedName>
        <fullName evidence="5">PIG-L family deacetylase</fullName>
    </submittedName>
</protein>
<dbReference type="SUPFAM" id="SSF102588">
    <property type="entry name" value="LmbE-like"/>
    <property type="match status" value="1"/>
</dbReference>
<feature type="region of interest" description="Disordered" evidence="2">
    <location>
        <begin position="236"/>
        <end position="262"/>
    </location>
</feature>
<keyword evidence="3" id="KW-0732">Signal</keyword>
<evidence type="ECO:0000256" key="3">
    <source>
        <dbReference type="SAM" id="SignalP"/>
    </source>
</evidence>
<evidence type="ECO:0000259" key="4">
    <source>
        <dbReference type="PROSITE" id="PS50206"/>
    </source>
</evidence>
<dbReference type="InterPro" id="IPR003737">
    <property type="entry name" value="GlcNAc_PI_deacetylase-related"/>
</dbReference>
<dbReference type="Gene3D" id="3.40.50.10320">
    <property type="entry name" value="LmbE-like"/>
    <property type="match status" value="1"/>
</dbReference>
<feature type="chain" id="PRO_5043367715" evidence="3">
    <location>
        <begin position="21"/>
        <end position="715"/>
    </location>
</feature>
<dbReference type="GO" id="GO:0016811">
    <property type="term" value="F:hydrolase activity, acting on carbon-nitrogen (but not peptide) bonds, in linear amides"/>
    <property type="evidence" value="ECO:0007669"/>
    <property type="project" value="TreeGrafter"/>
</dbReference>
<feature type="compositionally biased region" description="Basic and acidic residues" evidence="2">
    <location>
        <begin position="242"/>
        <end position="262"/>
    </location>
</feature>
<keyword evidence="1" id="KW-0862">Zinc</keyword>
<feature type="signal peptide" evidence="3">
    <location>
        <begin position="1"/>
        <end position="20"/>
    </location>
</feature>
<feature type="domain" description="Rhodanese" evidence="4">
    <location>
        <begin position="506"/>
        <end position="527"/>
    </location>
</feature>
<dbReference type="PANTHER" id="PTHR12993">
    <property type="entry name" value="N-ACETYLGLUCOSAMINYL-PHOSPHATIDYLINOSITOL DE-N-ACETYLASE-RELATED"/>
    <property type="match status" value="1"/>
</dbReference>
<dbReference type="EMBL" id="CP108253">
    <property type="protein sequence ID" value="WTU40910.1"/>
    <property type="molecule type" value="Genomic_DNA"/>
</dbReference>
<gene>
    <name evidence="5" type="ORF">OHV25_15555</name>
</gene>
<dbReference type="SUPFAM" id="SSF89372">
    <property type="entry name" value="Fucose-specific lectin"/>
    <property type="match status" value="1"/>
</dbReference>
<dbReference type="GO" id="GO:0016137">
    <property type="term" value="P:glycoside metabolic process"/>
    <property type="evidence" value="ECO:0007669"/>
    <property type="project" value="UniProtKB-ARBA"/>
</dbReference>
<reference evidence="5" key="1">
    <citation type="submission" date="2022-10" db="EMBL/GenBank/DDBJ databases">
        <title>The complete genomes of actinobacterial strains from the NBC collection.</title>
        <authorList>
            <person name="Joergensen T.S."/>
            <person name="Alvarez Arevalo M."/>
            <person name="Sterndorff E.B."/>
            <person name="Faurdal D."/>
            <person name="Vuksanovic O."/>
            <person name="Mourched A.-S."/>
            <person name="Charusanti P."/>
            <person name="Shaw S."/>
            <person name="Blin K."/>
            <person name="Weber T."/>
        </authorList>
    </citation>
    <scope>NUCLEOTIDE SEQUENCE</scope>
    <source>
        <strain evidence="5">NBC_00060</strain>
    </source>
</reference>
<evidence type="ECO:0000256" key="2">
    <source>
        <dbReference type="SAM" id="MobiDB-lite"/>
    </source>
</evidence>
<feature type="region of interest" description="Disordered" evidence="2">
    <location>
        <begin position="33"/>
        <end position="52"/>
    </location>
</feature>
<accession>A0AAU2H0I3</accession>
<dbReference type="InterPro" id="IPR001763">
    <property type="entry name" value="Rhodanese-like_dom"/>
</dbReference>
<evidence type="ECO:0000256" key="1">
    <source>
        <dbReference type="ARBA" id="ARBA00022833"/>
    </source>
</evidence>
<dbReference type="AlphaFoldDB" id="A0AAU2H0I3"/>
<name>A0AAU2H0I3_9ACTN</name>